<evidence type="ECO:0000313" key="3">
    <source>
        <dbReference type="Proteomes" id="UP001164761"/>
    </source>
</evidence>
<accession>A0ABY6ZP52</accession>
<dbReference type="Proteomes" id="UP001164761">
    <property type="component" value="Chromosome"/>
</dbReference>
<dbReference type="GO" id="GO:0016853">
    <property type="term" value="F:isomerase activity"/>
    <property type="evidence" value="ECO:0007669"/>
    <property type="project" value="UniProtKB-KW"/>
</dbReference>
<evidence type="ECO:0000313" key="2">
    <source>
        <dbReference type="EMBL" id="WAH43715.1"/>
    </source>
</evidence>
<dbReference type="Pfam" id="PF01261">
    <property type="entry name" value="AP_endonuc_2"/>
    <property type="match status" value="1"/>
</dbReference>
<dbReference type="InterPro" id="IPR036237">
    <property type="entry name" value="Xyl_isomerase-like_sf"/>
</dbReference>
<dbReference type="EMBL" id="CP104067">
    <property type="protein sequence ID" value="WAH43715.1"/>
    <property type="molecule type" value="Genomic_DNA"/>
</dbReference>
<dbReference type="SUPFAM" id="SSF51658">
    <property type="entry name" value="Xylose isomerase-like"/>
    <property type="match status" value="1"/>
</dbReference>
<dbReference type="InterPro" id="IPR050312">
    <property type="entry name" value="IolE/XylAMocC-like"/>
</dbReference>
<feature type="domain" description="Xylose isomerase-like TIM barrel" evidence="1">
    <location>
        <begin position="31"/>
        <end position="214"/>
    </location>
</feature>
<keyword evidence="3" id="KW-1185">Reference proteome</keyword>
<dbReference type="RefSeq" id="WP_268007604.1">
    <property type="nucleotide sequence ID" value="NZ_CP104067.1"/>
</dbReference>
<evidence type="ECO:0000259" key="1">
    <source>
        <dbReference type="Pfam" id="PF01261"/>
    </source>
</evidence>
<dbReference type="PANTHER" id="PTHR12110">
    <property type="entry name" value="HYDROXYPYRUVATE ISOMERASE"/>
    <property type="match status" value="1"/>
</dbReference>
<dbReference type="PANTHER" id="PTHR12110:SF53">
    <property type="entry name" value="BLR5974 PROTEIN"/>
    <property type="match status" value="1"/>
</dbReference>
<dbReference type="InterPro" id="IPR013022">
    <property type="entry name" value="Xyl_isomerase-like_TIM-brl"/>
</dbReference>
<keyword evidence="2" id="KW-0413">Isomerase</keyword>
<dbReference type="Gene3D" id="3.20.20.150">
    <property type="entry name" value="Divalent-metal-dependent TIM barrel enzymes"/>
    <property type="match status" value="1"/>
</dbReference>
<sequence length="246" mass="28278">MDVFGYLESTKYRYNLNAADIWNGMLENIGDDDYLTKVRQAMDERGLHLANLCVDGAHLWESDPEMREQNYRHALANLHAAEVLGARTVRIDMGGRESELSEEQFEYTVKWYQEYAHRAQENGYMIGPENHWGASRVPANIKKIYEAVDNPSFGILLHFENWDTDEENGDRLCAPYAFHTHLAAWVEPRYEDKLKILADTGYSGYLGVEHHSGENEYIQVEWQLASLRRTASQLARSKTQMGGELG</sequence>
<protein>
    <submittedName>
        <fullName evidence="2">Sugar phosphate isomerase/epimerase</fullName>
    </submittedName>
</protein>
<name>A0ABY6ZP52_9BACL</name>
<reference evidence="2" key="1">
    <citation type="submission" date="2022-08" db="EMBL/GenBank/DDBJ databases">
        <title>Alicyclobacillus fastidiosus DSM 17978, complete genome.</title>
        <authorList>
            <person name="Wang Q."/>
            <person name="Cai R."/>
            <person name="Wang Z."/>
        </authorList>
    </citation>
    <scope>NUCLEOTIDE SEQUENCE</scope>
    <source>
        <strain evidence="2">DSM 17978</strain>
    </source>
</reference>
<organism evidence="2 3">
    <name type="scientific">Alicyclobacillus fastidiosus</name>
    <dbReference type="NCBI Taxonomy" id="392011"/>
    <lineage>
        <taxon>Bacteria</taxon>
        <taxon>Bacillati</taxon>
        <taxon>Bacillota</taxon>
        <taxon>Bacilli</taxon>
        <taxon>Bacillales</taxon>
        <taxon>Alicyclobacillaceae</taxon>
        <taxon>Alicyclobacillus</taxon>
    </lineage>
</organism>
<gene>
    <name evidence="2" type="ORF">NZD89_10185</name>
</gene>
<proteinExistence type="predicted"/>